<evidence type="ECO:0000256" key="13">
    <source>
        <dbReference type="ARBA" id="ARBA00029903"/>
    </source>
</evidence>
<protein>
    <recommendedName>
        <fullName evidence="5">Phospholipase A2</fullName>
        <ecNumber evidence="4">3.1.1.4</ecNumber>
    </recommendedName>
    <alternativeName>
        <fullName evidence="13">Phosphatidylcholine 2-acylhydrolase</fullName>
    </alternativeName>
</protein>
<dbReference type="GO" id="GO:0050482">
    <property type="term" value="P:arachidonate secretion"/>
    <property type="evidence" value="ECO:0007669"/>
    <property type="project" value="InterPro"/>
</dbReference>
<dbReference type="Gene3D" id="1.20.90.10">
    <property type="entry name" value="Phospholipase A2 domain"/>
    <property type="match status" value="1"/>
</dbReference>
<keyword evidence="7" id="KW-0479">Metal-binding</keyword>
<dbReference type="GO" id="GO:0016042">
    <property type="term" value="P:lipid catabolic process"/>
    <property type="evidence" value="ECO:0007669"/>
    <property type="project" value="UniProtKB-KW"/>
</dbReference>
<keyword evidence="8" id="KW-0378">Hydrolase</keyword>
<comment type="cofactor">
    <cofactor evidence="2">
        <name>Ca(2+)</name>
        <dbReference type="ChEBI" id="CHEBI:29108"/>
    </cofactor>
</comment>
<feature type="compositionally biased region" description="Polar residues" evidence="14">
    <location>
        <begin position="382"/>
        <end position="396"/>
    </location>
</feature>
<evidence type="ECO:0000256" key="11">
    <source>
        <dbReference type="ARBA" id="ARBA00023098"/>
    </source>
</evidence>
<proteinExistence type="evidence at transcript level"/>
<feature type="domain" description="Phospholipase A2-like central" evidence="16">
    <location>
        <begin position="168"/>
        <end position="263"/>
    </location>
</feature>
<keyword evidence="10" id="KW-0442">Lipid degradation</keyword>
<evidence type="ECO:0000256" key="3">
    <source>
        <dbReference type="ARBA" id="ARBA00004613"/>
    </source>
</evidence>
<evidence type="ECO:0000256" key="5">
    <source>
        <dbReference type="ARBA" id="ARBA00021721"/>
    </source>
</evidence>
<feature type="chain" id="PRO_5001518514" description="Phospholipase A2" evidence="15">
    <location>
        <begin position="21"/>
        <end position="405"/>
    </location>
</feature>
<evidence type="ECO:0000256" key="14">
    <source>
        <dbReference type="SAM" id="MobiDB-lite"/>
    </source>
</evidence>
<keyword evidence="12" id="KW-1015">Disulfide bond</keyword>
<evidence type="ECO:0000256" key="8">
    <source>
        <dbReference type="ARBA" id="ARBA00022801"/>
    </source>
</evidence>
<keyword evidence="11" id="KW-0443">Lipid metabolism</keyword>
<keyword evidence="9" id="KW-0106">Calcium</keyword>
<dbReference type="GO" id="GO:0005576">
    <property type="term" value="C:extracellular region"/>
    <property type="evidence" value="ECO:0007669"/>
    <property type="project" value="UniProtKB-SubCell"/>
</dbReference>
<dbReference type="AlphaFoldDB" id="A0A023GBM1"/>
<evidence type="ECO:0000256" key="9">
    <source>
        <dbReference type="ARBA" id="ARBA00022837"/>
    </source>
</evidence>
<keyword evidence="6" id="KW-0964">Secreted</keyword>
<evidence type="ECO:0000259" key="16">
    <source>
        <dbReference type="Pfam" id="PF05826"/>
    </source>
</evidence>
<name>A0A023GBM1_AMBTT</name>
<dbReference type="EMBL" id="GBBM01004159">
    <property type="protein sequence ID" value="JAC31259.1"/>
    <property type="molecule type" value="mRNA"/>
</dbReference>
<dbReference type="InterPro" id="IPR016090">
    <property type="entry name" value="PLA2-like_dom"/>
</dbReference>
<evidence type="ECO:0000256" key="12">
    <source>
        <dbReference type="ARBA" id="ARBA00023157"/>
    </source>
</evidence>
<comment type="subcellular location">
    <subcellularLocation>
        <location evidence="3">Secreted</location>
    </subcellularLocation>
</comment>
<comment type="catalytic activity">
    <reaction evidence="1">
        <text>a 1,2-diacyl-sn-glycero-3-phosphocholine + H2O = a 1-acyl-sn-glycero-3-phosphocholine + a fatty acid + H(+)</text>
        <dbReference type="Rhea" id="RHEA:15801"/>
        <dbReference type="ChEBI" id="CHEBI:15377"/>
        <dbReference type="ChEBI" id="CHEBI:15378"/>
        <dbReference type="ChEBI" id="CHEBI:28868"/>
        <dbReference type="ChEBI" id="CHEBI:57643"/>
        <dbReference type="ChEBI" id="CHEBI:58168"/>
        <dbReference type="EC" id="3.1.1.4"/>
    </reaction>
</comment>
<sequence>MTPHILLGALALLVLPCGRAQRLGILTNPLGTLTNTGSLVNPVNLGTRAWDQTFGKITNTSSSDITRQLTENAIPGVQHRIITDVPLGGHKLAEIFQNSTGHVIDCNLLGDKVLIEGVLVVLPETLVTKVTPEEMDQFLDLCGTRENFASKQKSAFDYIGDIFKSLFIFPGTKWCGAGDVAKNYDDLGPSRATDACCREHDHADDSIPALEVKYGLRNTNLYTMTHCKDDRKFYGCLLNDSSVPSFTVGKLFFNILRTKCFDYTYPKTCVRDNAFYIPLVTEKCKEYRLDPSGEKQWQTFSPPNFWKDYLARKKTQTNQVRPVSPGSGQDGAAVPVTTEEPEEEPEEEPIVDAEPDNWKNLDPSEISLDATEEPVYEETTPKPVNSRSTRPNTSGSGIRGLPVIG</sequence>
<dbReference type="CDD" id="cd04704">
    <property type="entry name" value="PLA2_bee_venom_like"/>
    <property type="match status" value="1"/>
</dbReference>
<evidence type="ECO:0000256" key="15">
    <source>
        <dbReference type="SAM" id="SignalP"/>
    </source>
</evidence>
<reference evidence="17" key="1">
    <citation type="submission" date="2014-03" db="EMBL/GenBank/DDBJ databases">
        <title>The sialotranscriptome of Amblyomma triste, Amblyomma parvum and Amblyomma cajennense ticks, uncovered by 454-based RNA-seq.</title>
        <authorList>
            <person name="Garcia G.R."/>
            <person name="Gardinassi L.G."/>
            <person name="Ribeiro J.M."/>
            <person name="Anatriello E."/>
            <person name="Ferreira B.R."/>
            <person name="Moreira H.N."/>
            <person name="Mafra C."/>
            <person name="Olegario M.M."/>
            <person name="Szabo P.J."/>
            <person name="Miranda-Santos I.K."/>
            <person name="Maruyama S.R."/>
        </authorList>
    </citation>
    <scope>NUCLEOTIDE SEQUENCE</scope>
    <source>
        <strain evidence="17">Mato Grasso do Sul</strain>
        <tissue evidence="17">Salivary glands</tissue>
    </source>
</reference>
<evidence type="ECO:0000256" key="1">
    <source>
        <dbReference type="ARBA" id="ARBA00001604"/>
    </source>
</evidence>
<dbReference type="SUPFAM" id="SSF48619">
    <property type="entry name" value="Phospholipase A2, PLA2"/>
    <property type="match status" value="1"/>
</dbReference>
<accession>A0A023GBM1</accession>
<keyword evidence="15" id="KW-0732">Signal</keyword>
<evidence type="ECO:0000256" key="4">
    <source>
        <dbReference type="ARBA" id="ARBA00013278"/>
    </source>
</evidence>
<dbReference type="GO" id="GO:0004623">
    <property type="term" value="F:phospholipase A2 activity"/>
    <property type="evidence" value="ECO:0007669"/>
    <property type="project" value="UniProtKB-EC"/>
</dbReference>
<organism evidence="17">
    <name type="scientific">Amblyomma triste</name>
    <name type="common">Neotropical tick</name>
    <dbReference type="NCBI Taxonomy" id="251400"/>
    <lineage>
        <taxon>Eukaryota</taxon>
        <taxon>Metazoa</taxon>
        <taxon>Ecdysozoa</taxon>
        <taxon>Arthropoda</taxon>
        <taxon>Chelicerata</taxon>
        <taxon>Arachnida</taxon>
        <taxon>Acari</taxon>
        <taxon>Parasitiformes</taxon>
        <taxon>Ixodida</taxon>
        <taxon>Ixodoidea</taxon>
        <taxon>Ixodidae</taxon>
        <taxon>Amblyomminae</taxon>
        <taxon>Amblyomma</taxon>
    </lineage>
</organism>
<dbReference type="FunFam" id="1.20.90.10:FF:000002">
    <property type="entry name" value="Phospholipase A2 group III"/>
    <property type="match status" value="1"/>
</dbReference>
<feature type="compositionally biased region" description="Acidic residues" evidence="14">
    <location>
        <begin position="339"/>
        <end position="355"/>
    </location>
</feature>
<dbReference type="GO" id="GO:0006644">
    <property type="term" value="P:phospholipid metabolic process"/>
    <property type="evidence" value="ECO:0007669"/>
    <property type="project" value="InterPro"/>
</dbReference>
<dbReference type="Pfam" id="PF05826">
    <property type="entry name" value="Phospholip_A2_2"/>
    <property type="match status" value="1"/>
</dbReference>
<dbReference type="GO" id="GO:0046872">
    <property type="term" value="F:metal ion binding"/>
    <property type="evidence" value="ECO:0007669"/>
    <property type="project" value="UniProtKB-KW"/>
</dbReference>
<dbReference type="EC" id="3.1.1.4" evidence="4"/>
<evidence type="ECO:0000256" key="2">
    <source>
        <dbReference type="ARBA" id="ARBA00001913"/>
    </source>
</evidence>
<dbReference type="PANTHER" id="PTHR12253">
    <property type="entry name" value="RH14732P"/>
    <property type="match status" value="1"/>
</dbReference>
<evidence type="ECO:0000256" key="7">
    <source>
        <dbReference type="ARBA" id="ARBA00022723"/>
    </source>
</evidence>
<evidence type="ECO:0000313" key="17">
    <source>
        <dbReference type="EMBL" id="JAC31259.1"/>
    </source>
</evidence>
<evidence type="ECO:0000256" key="10">
    <source>
        <dbReference type="ARBA" id="ARBA00022963"/>
    </source>
</evidence>
<feature type="region of interest" description="Disordered" evidence="14">
    <location>
        <begin position="316"/>
        <end position="405"/>
    </location>
</feature>
<evidence type="ECO:0000256" key="6">
    <source>
        <dbReference type="ARBA" id="ARBA00022525"/>
    </source>
</evidence>
<feature type="signal peptide" evidence="15">
    <location>
        <begin position="1"/>
        <end position="20"/>
    </location>
</feature>
<dbReference type="InterPro" id="IPR036444">
    <property type="entry name" value="PLipase_A2_dom_sf"/>
</dbReference>